<accession>A0AAX3XTC4</accession>
<organism evidence="1 2">
    <name type="scientific">Mesorhizobium mediterraneum</name>
    <dbReference type="NCBI Taxonomy" id="43617"/>
    <lineage>
        <taxon>Bacteria</taxon>
        <taxon>Pseudomonadati</taxon>
        <taxon>Pseudomonadota</taxon>
        <taxon>Alphaproteobacteria</taxon>
        <taxon>Hyphomicrobiales</taxon>
        <taxon>Phyllobacteriaceae</taxon>
        <taxon>Mesorhizobium</taxon>
    </lineage>
</organism>
<reference evidence="2" key="1">
    <citation type="submission" date="2017-08" db="EMBL/GenBank/DDBJ databases">
        <title>Mesorhizobium wenxinae sp. nov., a novel rhizobial species isolated from root nodules of chickpea (Cicer arietinum L.).</title>
        <authorList>
            <person name="Zhang J."/>
        </authorList>
    </citation>
    <scope>NUCLEOTIDE SEQUENCE [LARGE SCALE GENOMIC DNA]</scope>
    <source>
        <strain evidence="2">USDA 3392</strain>
    </source>
</reference>
<dbReference type="Pfam" id="PF12686">
    <property type="entry name" value="DUF3800"/>
    <property type="match status" value="1"/>
</dbReference>
<evidence type="ECO:0008006" key="3">
    <source>
        <dbReference type="Google" id="ProtNLM"/>
    </source>
</evidence>
<proteinExistence type="predicted"/>
<dbReference type="EMBL" id="NPKI01000023">
    <property type="protein sequence ID" value="PAQ00655.1"/>
    <property type="molecule type" value="Genomic_DNA"/>
</dbReference>
<protein>
    <recommendedName>
        <fullName evidence="3">DUF3800 domain-containing protein</fullName>
    </recommendedName>
</protein>
<dbReference type="Proteomes" id="UP000216215">
    <property type="component" value="Unassembled WGS sequence"/>
</dbReference>
<evidence type="ECO:0000313" key="1">
    <source>
        <dbReference type="EMBL" id="PAQ00655.1"/>
    </source>
</evidence>
<keyword evidence="2" id="KW-1185">Reference proteome</keyword>
<dbReference type="InterPro" id="IPR024524">
    <property type="entry name" value="DUF3800"/>
</dbReference>
<name>A0AAX3XTC4_9HYPH</name>
<comment type="caution">
    <text evidence="1">The sequence shown here is derived from an EMBL/GenBank/DDBJ whole genome shotgun (WGS) entry which is preliminary data.</text>
</comment>
<gene>
    <name evidence="1" type="ORF">CIT25_19090</name>
</gene>
<evidence type="ECO:0000313" key="2">
    <source>
        <dbReference type="Proteomes" id="UP000216215"/>
    </source>
</evidence>
<dbReference type="AlphaFoldDB" id="A0AAX3XTC4"/>
<sequence length="218" mass="25373">MSDHFVFADEAGCFKFEAGGHASRYFILCTVRMESCEVGAELLELRRHLMAKKVIEDEAFHCTMDKQKVRDQVFAILGKHKFEIDATILEKAKALPRTRPDEPTFYKYAWYYHAKDLLPRRFKDGDNVLISAAALDTAKGKAAFRNAFNEVIQQTGKHLEHTTVFHLAKTDPCLQVADYCAWALQRKWERGDRRSYNLIAQKITSEFELWRFGKKMHY</sequence>
<dbReference type="RefSeq" id="WP_095486089.1">
    <property type="nucleotide sequence ID" value="NZ_CP088151.1"/>
</dbReference>